<dbReference type="InterPro" id="IPR036397">
    <property type="entry name" value="RNaseH_sf"/>
</dbReference>
<dbReference type="InterPro" id="IPR006054">
    <property type="entry name" value="DnaQ"/>
</dbReference>
<evidence type="ECO:0000256" key="1">
    <source>
        <dbReference type="ARBA" id="ARBA00022839"/>
    </source>
</evidence>
<dbReference type="InterPro" id="IPR035901">
    <property type="entry name" value="GIY-YIG_endonuc_sf"/>
</dbReference>
<dbReference type="AlphaFoldDB" id="A0A543PU29"/>
<accession>A0A543PU29</accession>
<dbReference type="GO" id="GO:0003887">
    <property type="term" value="F:DNA-directed DNA polymerase activity"/>
    <property type="evidence" value="ECO:0007669"/>
    <property type="project" value="InterPro"/>
</dbReference>
<gene>
    <name evidence="4" type="ORF">FHX52_0663</name>
</gene>
<dbReference type="InterPro" id="IPR000305">
    <property type="entry name" value="GIY-YIG_endonuc"/>
</dbReference>
<dbReference type="InterPro" id="IPR050066">
    <property type="entry name" value="UvrABC_protein_C"/>
</dbReference>
<keyword evidence="1" id="KW-0540">Nuclease</keyword>
<dbReference type="PANTHER" id="PTHR30562:SF1">
    <property type="entry name" value="UVRABC SYSTEM PROTEIN C"/>
    <property type="match status" value="1"/>
</dbReference>
<dbReference type="OrthoDB" id="9803913at2"/>
<dbReference type="NCBIfam" id="NF005907">
    <property type="entry name" value="PRK07883.1-5"/>
    <property type="match status" value="1"/>
</dbReference>
<keyword evidence="1" id="KW-0269">Exonuclease</keyword>
<reference evidence="4 5" key="1">
    <citation type="submission" date="2019-06" db="EMBL/GenBank/DDBJ databases">
        <title>Sequencing the genomes of 1000 actinobacteria strains.</title>
        <authorList>
            <person name="Klenk H.-P."/>
        </authorList>
    </citation>
    <scope>NUCLEOTIDE SEQUENCE [LARGE SCALE GENOMIC DNA]</scope>
    <source>
        <strain evidence="4 5">DSM 21776</strain>
    </source>
</reference>
<organism evidence="4 5">
    <name type="scientific">Humibacillus xanthopallidus</name>
    <dbReference type="NCBI Taxonomy" id="412689"/>
    <lineage>
        <taxon>Bacteria</taxon>
        <taxon>Bacillati</taxon>
        <taxon>Actinomycetota</taxon>
        <taxon>Actinomycetes</taxon>
        <taxon>Micrococcales</taxon>
        <taxon>Intrasporangiaceae</taxon>
        <taxon>Humibacillus</taxon>
    </lineage>
</organism>
<dbReference type="InterPro" id="IPR013520">
    <property type="entry name" value="Ribonucl_H"/>
</dbReference>
<feature type="domain" description="GIY-YIG" evidence="3">
    <location>
        <begin position="219"/>
        <end position="297"/>
    </location>
</feature>
<evidence type="ECO:0000313" key="4">
    <source>
        <dbReference type="EMBL" id="TQN47560.1"/>
    </source>
</evidence>
<dbReference type="Gene3D" id="3.30.420.10">
    <property type="entry name" value="Ribonuclease H-like superfamily/Ribonuclease H"/>
    <property type="match status" value="1"/>
</dbReference>
<dbReference type="CDD" id="cd06127">
    <property type="entry name" value="DEDDh"/>
    <property type="match status" value="1"/>
</dbReference>
<dbReference type="GO" id="GO:0009380">
    <property type="term" value="C:excinuclease repair complex"/>
    <property type="evidence" value="ECO:0007669"/>
    <property type="project" value="TreeGrafter"/>
</dbReference>
<dbReference type="SUPFAM" id="SSF82771">
    <property type="entry name" value="GIY-YIG endonuclease"/>
    <property type="match status" value="1"/>
</dbReference>
<evidence type="ECO:0000313" key="5">
    <source>
        <dbReference type="Proteomes" id="UP000320085"/>
    </source>
</evidence>
<dbReference type="Pfam" id="PF00929">
    <property type="entry name" value="RNase_T"/>
    <property type="match status" value="1"/>
</dbReference>
<dbReference type="RefSeq" id="WP_141819878.1">
    <property type="nucleotide sequence ID" value="NZ_BAAAQC010000005.1"/>
</dbReference>
<dbReference type="PANTHER" id="PTHR30562">
    <property type="entry name" value="UVRC/OXIDOREDUCTASE"/>
    <property type="match status" value="1"/>
</dbReference>
<dbReference type="GO" id="GO:0003677">
    <property type="term" value="F:DNA binding"/>
    <property type="evidence" value="ECO:0007669"/>
    <property type="project" value="InterPro"/>
</dbReference>
<dbReference type="NCBIfam" id="TIGR00573">
    <property type="entry name" value="dnaq"/>
    <property type="match status" value="1"/>
</dbReference>
<dbReference type="InterPro" id="IPR047296">
    <property type="entry name" value="GIY-YIG_UvrC_Cho"/>
</dbReference>
<keyword evidence="1" id="KW-0378">Hydrolase</keyword>
<dbReference type="EMBL" id="VFQF01000001">
    <property type="protein sequence ID" value="TQN47560.1"/>
    <property type="molecule type" value="Genomic_DNA"/>
</dbReference>
<dbReference type="SMART" id="SM00479">
    <property type="entry name" value="EXOIII"/>
    <property type="match status" value="1"/>
</dbReference>
<dbReference type="Proteomes" id="UP000320085">
    <property type="component" value="Unassembled WGS sequence"/>
</dbReference>
<dbReference type="InterPro" id="IPR012337">
    <property type="entry name" value="RNaseH-like_sf"/>
</dbReference>
<dbReference type="PROSITE" id="PS50164">
    <property type="entry name" value="GIY_YIG"/>
    <property type="match status" value="1"/>
</dbReference>
<protein>
    <submittedName>
        <fullName evidence="4">DNA polymerase-3 subunit epsilon</fullName>
    </submittedName>
</protein>
<dbReference type="GO" id="GO:0004527">
    <property type="term" value="F:exonuclease activity"/>
    <property type="evidence" value="ECO:0007669"/>
    <property type="project" value="UniProtKB-KW"/>
</dbReference>
<feature type="region of interest" description="Disordered" evidence="2">
    <location>
        <begin position="567"/>
        <end position="604"/>
    </location>
</feature>
<dbReference type="GO" id="GO:0006289">
    <property type="term" value="P:nucleotide-excision repair"/>
    <property type="evidence" value="ECO:0007669"/>
    <property type="project" value="InterPro"/>
</dbReference>
<dbReference type="Gene3D" id="3.40.1440.10">
    <property type="entry name" value="GIY-YIG endonuclease"/>
    <property type="match status" value="1"/>
</dbReference>
<dbReference type="NCBIfam" id="NF005905">
    <property type="entry name" value="PRK07883.1-3"/>
    <property type="match status" value="1"/>
</dbReference>
<sequence length="604" mass="64995">MQAIQSTFDDLGTSLADVTFVVVDLETTGGAPAECGITEIGAVKVRGGEQLGEFQTLVDPGEPIPAFISVLTGITDGMVRGAPRIETALPAFLEFAAGSVLVAHNAGFDIGFLKAAAARTGTAWPGFAVLDTLQLARQLVVRDESPNHRLGSLAQVFGATTTPDHRALHDARATVDVLHGLIERVGNLGVRTLEELASYSSRVTPTQRRKRFLADPLPHAPGVYLFKDGNGRVLYVGTSRDIRTRVRSYFTASEQRSRMAEMVRLAQAVHPVVCQTPLEAQVRELRLIDEHKPRFNRRSKDGRRTMWVKLTSERFPRLSIVKQVRDDDAHYIGPFRSRLTAQSAIDAVHEVVPLRQCTGRLSGRSSACALADMGRCGAPCTGAQSEGDYAIVVADCAAIFSGNARPGSDLLRARLEELASAERFEDAARVRDRFLQLVRGAARAQRLAPLARSPEIVAARRADHGGWELVSIRHGRLAGTAVSPRGADPMVYVRTLQATAEVVAPPTPDRPSALVEETEILLRWLEAPGVRIVELDGTWTCPVGGAGAVRHELEPAVAAARDVVGFDNDVPAAGRRPGPRPEGSRPAGPRGTGPAVVRTARVSS</sequence>
<dbReference type="FunFam" id="3.30.420.10:FF:000045">
    <property type="entry name" value="3'-5' exonuclease DinG"/>
    <property type="match status" value="1"/>
</dbReference>
<name>A0A543PU29_9MICO</name>
<comment type="caution">
    <text evidence="4">The sequence shown here is derived from an EMBL/GenBank/DDBJ whole genome shotgun (WGS) entry which is preliminary data.</text>
</comment>
<dbReference type="SUPFAM" id="SSF53098">
    <property type="entry name" value="Ribonuclease H-like"/>
    <property type="match status" value="1"/>
</dbReference>
<dbReference type="SMART" id="SM00465">
    <property type="entry name" value="GIYc"/>
    <property type="match status" value="1"/>
</dbReference>
<dbReference type="CDD" id="cd10434">
    <property type="entry name" value="GIY-YIG_UvrC_Cho"/>
    <property type="match status" value="1"/>
</dbReference>
<proteinExistence type="predicted"/>
<evidence type="ECO:0000256" key="2">
    <source>
        <dbReference type="SAM" id="MobiDB-lite"/>
    </source>
</evidence>
<evidence type="ECO:0000259" key="3">
    <source>
        <dbReference type="PROSITE" id="PS50164"/>
    </source>
</evidence>
<dbReference type="GO" id="GO:0006260">
    <property type="term" value="P:DNA replication"/>
    <property type="evidence" value="ECO:0007669"/>
    <property type="project" value="InterPro"/>
</dbReference>
<dbReference type="Pfam" id="PF01541">
    <property type="entry name" value="GIY-YIG"/>
    <property type="match status" value="1"/>
</dbReference>